<evidence type="ECO:0000259" key="1">
    <source>
        <dbReference type="SMART" id="SM00849"/>
    </source>
</evidence>
<name>A0A6J5YUA3_9ZZZZ</name>
<dbReference type="EMBL" id="CAEUNJ010000069">
    <property type="protein sequence ID" value="CAB4372397.1"/>
    <property type="molecule type" value="Genomic_DNA"/>
</dbReference>
<sequence length="423" mass="46696">MDGQEMLERSARWITGEEPLAMNGLFSENAGGAAVVADGVVLIEAFSNVVAFDTDEGIVLFDVSHHMSAPQAITELRTWSDAPVHTAVYTHGHVDHVTGAQAFDAEAAARGDRPIRYVGHEAIPDRFDRYQLTNGYNGWINMRQFRLPEPAWPSEFIYPELTYRTSTNLSIGGTEFDLRHARGETDDHTWAWVPDKRAICVGDLFIWQFPNAGNPQKVQRFAWDWAVSLREMAAMKPELLLPAHGPAVGGEDMVAEVLLNTATALESLHEQTLALMNSGARLNDVIHTVKLPQELADLPYLRPSYDEPEFVVRNIWRLYGGWYDGNPANLKPAADVALATETAALAGGAEALAARAEAIAEEGDLRLASHFAEMAVMADPDSARCHQVRAAVYDARRKVEASYMARGIYRSAAIDSKIRLKDL</sequence>
<dbReference type="SUPFAM" id="SSF56281">
    <property type="entry name" value="Metallo-hydrolase/oxidoreductase"/>
    <property type="match status" value="1"/>
</dbReference>
<dbReference type="InterPro" id="IPR036866">
    <property type="entry name" value="RibonucZ/Hydroxyglut_hydro"/>
</dbReference>
<dbReference type="EMBL" id="CAEZTY010000161">
    <property type="protein sequence ID" value="CAB4603444.1"/>
    <property type="molecule type" value="Genomic_DNA"/>
</dbReference>
<dbReference type="EMBL" id="CAESAL010000004">
    <property type="protein sequence ID" value="CAB4331413.1"/>
    <property type="molecule type" value="Genomic_DNA"/>
</dbReference>
<dbReference type="InterPro" id="IPR001279">
    <property type="entry name" value="Metallo-B-lactamas"/>
</dbReference>
<gene>
    <name evidence="4" type="ORF">UFOPK1762_02085</name>
    <name evidence="2" type="ORF">UFOPK3331_00217</name>
    <name evidence="5" type="ORF">UFOPK3785_01265</name>
    <name evidence="3" type="ORF">UFOPK4201_01456</name>
    <name evidence="6" type="ORF">UFOPK4371_02097</name>
</gene>
<dbReference type="Gene3D" id="1.25.40.880">
    <property type="entry name" value="Alkyl sulfatase, dimerisation domain"/>
    <property type="match status" value="1"/>
</dbReference>
<dbReference type="InterPro" id="IPR038536">
    <property type="entry name" value="Alkyl/aryl-sulf_dimr_sf"/>
</dbReference>
<evidence type="ECO:0000313" key="2">
    <source>
        <dbReference type="EMBL" id="CAB4331413.1"/>
    </source>
</evidence>
<dbReference type="InterPro" id="IPR052195">
    <property type="entry name" value="Bact_Alkyl/Aryl-Sulfatase"/>
</dbReference>
<dbReference type="SMART" id="SM00849">
    <property type="entry name" value="Lactamase_B"/>
    <property type="match status" value="1"/>
</dbReference>
<dbReference type="GO" id="GO:0046983">
    <property type="term" value="F:protein dimerization activity"/>
    <property type="evidence" value="ECO:0007669"/>
    <property type="project" value="InterPro"/>
</dbReference>
<accession>A0A6J5YUA3</accession>
<evidence type="ECO:0000313" key="5">
    <source>
        <dbReference type="EMBL" id="CAB4957730.1"/>
    </source>
</evidence>
<reference evidence="2" key="1">
    <citation type="submission" date="2020-05" db="EMBL/GenBank/DDBJ databases">
        <authorList>
            <person name="Chiriac C."/>
            <person name="Salcher M."/>
            <person name="Ghai R."/>
            <person name="Kavagutti S V."/>
        </authorList>
    </citation>
    <scope>NUCLEOTIDE SEQUENCE</scope>
</reference>
<organism evidence="2">
    <name type="scientific">freshwater metagenome</name>
    <dbReference type="NCBI Taxonomy" id="449393"/>
    <lineage>
        <taxon>unclassified sequences</taxon>
        <taxon>metagenomes</taxon>
        <taxon>ecological metagenomes</taxon>
    </lineage>
</organism>
<feature type="domain" description="Metallo-beta-lactamase" evidence="1">
    <location>
        <begin position="46"/>
        <end position="244"/>
    </location>
</feature>
<dbReference type="Pfam" id="PF00753">
    <property type="entry name" value="Lactamase_B"/>
    <property type="match status" value="1"/>
</dbReference>
<dbReference type="EMBL" id="CAFBNJ010000068">
    <property type="protein sequence ID" value="CAB4957730.1"/>
    <property type="molecule type" value="Genomic_DNA"/>
</dbReference>
<evidence type="ECO:0000313" key="4">
    <source>
        <dbReference type="EMBL" id="CAB4603444.1"/>
    </source>
</evidence>
<dbReference type="PANTHER" id="PTHR43223">
    <property type="entry name" value="ALKYL/ARYL-SULFATASE"/>
    <property type="match status" value="1"/>
</dbReference>
<proteinExistence type="predicted"/>
<evidence type="ECO:0000313" key="3">
    <source>
        <dbReference type="EMBL" id="CAB4372397.1"/>
    </source>
</evidence>
<dbReference type="AlphaFoldDB" id="A0A6J5YUA3"/>
<dbReference type="Gene3D" id="3.60.15.30">
    <property type="entry name" value="Metallo-beta-lactamase domain"/>
    <property type="match status" value="1"/>
</dbReference>
<dbReference type="InterPro" id="IPR029228">
    <property type="entry name" value="Alkyl_sulf_dimr"/>
</dbReference>
<dbReference type="PANTHER" id="PTHR43223:SF2">
    <property type="entry name" value="METALLO-BETA-LACTAMASE DOMAIN-CONTAINING PROTEIN"/>
    <property type="match status" value="1"/>
</dbReference>
<dbReference type="EMBL" id="CAFBRD010000212">
    <property type="protein sequence ID" value="CAB5078938.1"/>
    <property type="molecule type" value="Genomic_DNA"/>
</dbReference>
<protein>
    <submittedName>
        <fullName evidence="2">Unannotated protein</fullName>
    </submittedName>
</protein>
<dbReference type="Pfam" id="PF14863">
    <property type="entry name" value="Alkyl_sulf_dimr"/>
    <property type="match status" value="1"/>
</dbReference>
<evidence type="ECO:0000313" key="6">
    <source>
        <dbReference type="EMBL" id="CAB5078938.1"/>
    </source>
</evidence>